<dbReference type="CDD" id="cd05403">
    <property type="entry name" value="NT_KNTase_like"/>
    <property type="match status" value="1"/>
</dbReference>
<evidence type="ECO:0000313" key="3">
    <source>
        <dbReference type="Proteomes" id="UP000706151"/>
    </source>
</evidence>
<organism evidence="2 3">
    <name type="scientific">Candidatus Accumulibacter affinis</name>
    <dbReference type="NCBI Taxonomy" id="2954384"/>
    <lineage>
        <taxon>Bacteria</taxon>
        <taxon>Pseudomonadati</taxon>
        <taxon>Pseudomonadota</taxon>
        <taxon>Betaproteobacteria</taxon>
        <taxon>Candidatus Accumulibacter</taxon>
    </lineage>
</organism>
<evidence type="ECO:0000259" key="1">
    <source>
        <dbReference type="Pfam" id="PF01909"/>
    </source>
</evidence>
<dbReference type="SUPFAM" id="SSF81301">
    <property type="entry name" value="Nucleotidyltransferase"/>
    <property type="match status" value="1"/>
</dbReference>
<dbReference type="Pfam" id="PF01909">
    <property type="entry name" value="NTP_transf_2"/>
    <property type="match status" value="1"/>
</dbReference>
<sequence>MRLTNDQVNRIRSVAARILGVDARVRVFGSRARDDARGGDIDLLFETDAVLQNRAETLCRLHGALTLALGERKIDILLKDARTPKAPILERAQRTGVAL</sequence>
<evidence type="ECO:0000313" key="2">
    <source>
        <dbReference type="EMBL" id="MBK7955000.1"/>
    </source>
</evidence>
<dbReference type="Proteomes" id="UP000706151">
    <property type="component" value="Unassembled WGS sequence"/>
</dbReference>
<dbReference type="InterPro" id="IPR002934">
    <property type="entry name" value="Polymerase_NTP_transf_dom"/>
</dbReference>
<dbReference type="Gene3D" id="3.30.460.10">
    <property type="entry name" value="Beta Polymerase, domain 2"/>
    <property type="match status" value="1"/>
</dbReference>
<dbReference type="AlphaFoldDB" id="A0A935W858"/>
<dbReference type="EMBL" id="JADJOT010000009">
    <property type="protein sequence ID" value="MBK7955000.1"/>
    <property type="molecule type" value="Genomic_DNA"/>
</dbReference>
<dbReference type="InterPro" id="IPR043519">
    <property type="entry name" value="NT_sf"/>
</dbReference>
<dbReference type="GO" id="GO:0016779">
    <property type="term" value="F:nucleotidyltransferase activity"/>
    <property type="evidence" value="ECO:0007669"/>
    <property type="project" value="InterPro"/>
</dbReference>
<comment type="caution">
    <text evidence="2">The sequence shown here is derived from an EMBL/GenBank/DDBJ whole genome shotgun (WGS) entry which is preliminary data.</text>
</comment>
<accession>A0A935W858</accession>
<protein>
    <submittedName>
        <fullName evidence="2">Nucleotidyltransferase domain-containing protein</fullName>
    </submittedName>
</protein>
<proteinExistence type="predicted"/>
<feature type="domain" description="Polymerase nucleotidyl transferase" evidence="1">
    <location>
        <begin position="10"/>
        <end position="78"/>
    </location>
</feature>
<gene>
    <name evidence="2" type="ORF">IPK02_14175</name>
</gene>
<reference evidence="2 3" key="1">
    <citation type="submission" date="2020-10" db="EMBL/GenBank/DDBJ databases">
        <title>Connecting structure to function with the recovery of over 1000 high-quality activated sludge metagenome-assembled genomes encoding full-length rRNA genes using long-read sequencing.</title>
        <authorList>
            <person name="Singleton C.M."/>
            <person name="Petriglieri F."/>
            <person name="Kristensen J.M."/>
            <person name="Kirkegaard R.H."/>
            <person name="Michaelsen T.Y."/>
            <person name="Andersen M.H."/>
            <person name="Karst S.M."/>
            <person name="Dueholm M.S."/>
            <person name="Nielsen P.H."/>
            <person name="Albertsen M."/>
        </authorList>
    </citation>
    <scope>NUCLEOTIDE SEQUENCE [LARGE SCALE GENOMIC DNA]</scope>
    <source>
        <strain evidence="2">Fred_18-Q3-R57-64_BAT3C.720</strain>
    </source>
</reference>
<name>A0A935W858_9PROT</name>